<dbReference type="InterPro" id="IPR052025">
    <property type="entry name" value="Xyloglucanase_GH74"/>
</dbReference>
<dbReference type="PANTHER" id="PTHR43739">
    <property type="entry name" value="XYLOGLUCANASE (EUROFUNG)"/>
    <property type="match status" value="1"/>
</dbReference>
<feature type="domain" description="Sortilin N-terminal" evidence="3">
    <location>
        <begin position="128"/>
        <end position="251"/>
    </location>
</feature>
<keyword evidence="1" id="KW-0677">Repeat</keyword>
<feature type="region of interest" description="Disordered" evidence="2">
    <location>
        <begin position="283"/>
        <end position="305"/>
    </location>
</feature>
<organism evidence="4">
    <name type="scientific">marine metagenome</name>
    <dbReference type="NCBI Taxonomy" id="408172"/>
    <lineage>
        <taxon>unclassified sequences</taxon>
        <taxon>metagenomes</taxon>
        <taxon>ecological metagenomes</taxon>
    </lineage>
</organism>
<reference evidence="4" key="1">
    <citation type="submission" date="2018-05" db="EMBL/GenBank/DDBJ databases">
        <authorList>
            <person name="Lanie J.A."/>
            <person name="Ng W.-L."/>
            <person name="Kazmierczak K.M."/>
            <person name="Andrzejewski T.M."/>
            <person name="Davidsen T.M."/>
            <person name="Wayne K.J."/>
            <person name="Tettelin H."/>
            <person name="Glass J.I."/>
            <person name="Rusch D."/>
            <person name="Podicherti R."/>
            <person name="Tsui H.-C.T."/>
            <person name="Winkler M.E."/>
        </authorList>
    </citation>
    <scope>NUCLEOTIDE SEQUENCE</scope>
</reference>
<dbReference type="Gene3D" id="2.130.10.10">
    <property type="entry name" value="YVTN repeat-like/Quinoprotein amine dehydrogenase"/>
    <property type="match status" value="3"/>
</dbReference>
<sequence length="422" mass="45135">MLLLLRRSLVSLVTILALSGPLASPVAGVAQQAPAELQALHFRHIGPVGNRIAAVAGIAGDPLTYYVGAATGGIWKTEDGGLFWEPIFDDQPDHAIGALAVAPSDPQIVWAGTGEPHIRSNVSVGTGVYKSTDGGRTWQHMSMGSPTRTAAIVIHPSDPNIVYIAALGHAHGAQDERGIFRTMDGGDSWEHVLFVDRDTGASSLIMDPNNPRILFAGTWQVVVNTWGRESGGPGSGLFMSRDGGDTWTRLEGNGLPTLPVGKIDVCMTPADSNRIYALIETGDGPPWHGQETESGEVWRSDDGGQSWQVTSHDRNFGGRTAYYNNCVVSPDDPDEAYFLTAAFVKSIDGALTGVSMDGRQRPGGDNHDMWVDPTDGNRMIVGNDGGLAISENRGRTWLRVQLPLAQMYHVTADTSVPYNVMG</sequence>
<evidence type="ECO:0000256" key="2">
    <source>
        <dbReference type="SAM" id="MobiDB-lite"/>
    </source>
</evidence>
<dbReference type="CDD" id="cd15482">
    <property type="entry name" value="Sialidase_non-viral"/>
    <property type="match status" value="1"/>
</dbReference>
<dbReference type="InterPro" id="IPR031778">
    <property type="entry name" value="Sortilin_N"/>
</dbReference>
<feature type="non-terminal residue" evidence="4">
    <location>
        <position position="1"/>
    </location>
</feature>
<proteinExistence type="predicted"/>
<dbReference type="GO" id="GO:0010411">
    <property type="term" value="P:xyloglucan metabolic process"/>
    <property type="evidence" value="ECO:0007669"/>
    <property type="project" value="TreeGrafter"/>
</dbReference>
<protein>
    <recommendedName>
        <fullName evidence="3">Sortilin N-terminal domain-containing protein</fullName>
    </recommendedName>
</protein>
<evidence type="ECO:0000259" key="3">
    <source>
        <dbReference type="Pfam" id="PF15902"/>
    </source>
</evidence>
<name>A0A382H5X8_9ZZZZ</name>
<dbReference type="Pfam" id="PF15902">
    <property type="entry name" value="Sortilin-Vps10"/>
    <property type="match status" value="1"/>
</dbReference>
<evidence type="ECO:0000256" key="1">
    <source>
        <dbReference type="ARBA" id="ARBA00022737"/>
    </source>
</evidence>
<dbReference type="PANTHER" id="PTHR43739:SF5">
    <property type="entry name" value="EXO-ALPHA-SIALIDASE"/>
    <property type="match status" value="1"/>
</dbReference>
<feature type="non-terminal residue" evidence="4">
    <location>
        <position position="422"/>
    </location>
</feature>
<dbReference type="EMBL" id="UINC01059288">
    <property type="protein sequence ID" value="SVB82535.1"/>
    <property type="molecule type" value="Genomic_DNA"/>
</dbReference>
<evidence type="ECO:0000313" key="4">
    <source>
        <dbReference type="EMBL" id="SVB82535.1"/>
    </source>
</evidence>
<dbReference type="SUPFAM" id="SSF110296">
    <property type="entry name" value="Oligoxyloglucan reducing end-specific cellobiohydrolase"/>
    <property type="match status" value="2"/>
</dbReference>
<dbReference type="AlphaFoldDB" id="A0A382H5X8"/>
<dbReference type="InterPro" id="IPR015943">
    <property type="entry name" value="WD40/YVTN_repeat-like_dom_sf"/>
</dbReference>
<accession>A0A382H5X8</accession>
<gene>
    <name evidence="4" type="ORF">METZ01_LOCUS235389</name>
</gene>